<evidence type="ECO:0000313" key="1">
    <source>
        <dbReference type="EMBL" id="ERG64756.1"/>
    </source>
</evidence>
<dbReference type="AlphaFoldDB" id="U1MS49"/>
<evidence type="ECO:0000313" key="2">
    <source>
        <dbReference type="Proteomes" id="UP000016462"/>
    </source>
</evidence>
<protein>
    <submittedName>
        <fullName evidence="1">Uncharacterized protein</fullName>
    </submittedName>
</protein>
<gene>
    <name evidence="1" type="ORF">L332_09890</name>
</gene>
<name>U1MS49_9MICO</name>
<keyword evidence="2" id="KW-1185">Reference proteome</keyword>
<reference evidence="1 2" key="1">
    <citation type="journal article" date="2013" name="Genome Announc.">
        <title>First draft genome sequence from a member of the genus agrococcus, isolated from modern microbialites.</title>
        <authorList>
            <person name="White R.A.III."/>
            <person name="Grassa C.J."/>
            <person name="Suttle C.A."/>
        </authorList>
    </citation>
    <scope>NUCLEOTIDE SEQUENCE [LARGE SCALE GENOMIC DNA]</scope>
    <source>
        <strain evidence="1 2">RW1</strain>
    </source>
</reference>
<comment type="caution">
    <text evidence="1">The sequence shown here is derived from an EMBL/GenBank/DDBJ whole genome shotgun (WGS) entry which is preliminary data.</text>
</comment>
<sequence length="301" mass="34902">MMDLSSPFGKLAHAMRHMQRLGDMQREYRESNPIEYSHFHNTDYGRSPILATQWRVRKFEPLEDTWSYVSGDAINNMRSALDHAMLLTAARFRTLSSKDERRVQYPIFTDGAKWEQWRQRNEYQLDEPTLDALEAVQPIDDGSGEERALALLNRLSNVDKHRRILTHTMSRPDVVVHVSPPMEVVFEKYANEPMREGLTLATVKFLRPQHSGTLDTHLDVEYYEVMSLDNGTMLPIALTMHVMFTAAFYAVAELLEPIANETDRWFVQQIEDNEKENLRKMLRSFMNEEAATAFEATADTV</sequence>
<dbReference type="Proteomes" id="UP000016462">
    <property type="component" value="Unassembled WGS sequence"/>
</dbReference>
<organism evidence="1 2">
    <name type="scientific">Agrococcus pavilionensis RW1</name>
    <dbReference type="NCBI Taxonomy" id="1330458"/>
    <lineage>
        <taxon>Bacteria</taxon>
        <taxon>Bacillati</taxon>
        <taxon>Actinomycetota</taxon>
        <taxon>Actinomycetes</taxon>
        <taxon>Micrococcales</taxon>
        <taxon>Microbacteriaceae</taxon>
        <taxon>Agrococcus</taxon>
    </lineage>
</organism>
<accession>U1MS49</accession>
<proteinExistence type="predicted"/>
<dbReference type="EMBL" id="ASHR01000016">
    <property type="protein sequence ID" value="ERG64756.1"/>
    <property type="molecule type" value="Genomic_DNA"/>
</dbReference>